<organism evidence="3">
    <name type="scientific">Anopheles sinensis</name>
    <name type="common">Mosquito</name>
    <dbReference type="NCBI Taxonomy" id="74873"/>
    <lineage>
        <taxon>Eukaryota</taxon>
        <taxon>Metazoa</taxon>
        <taxon>Ecdysozoa</taxon>
        <taxon>Arthropoda</taxon>
        <taxon>Hexapoda</taxon>
        <taxon>Insecta</taxon>
        <taxon>Pterygota</taxon>
        <taxon>Neoptera</taxon>
        <taxon>Endopterygota</taxon>
        <taxon>Diptera</taxon>
        <taxon>Nematocera</taxon>
        <taxon>Culicoidea</taxon>
        <taxon>Culicidae</taxon>
        <taxon>Anophelinae</taxon>
        <taxon>Anopheles</taxon>
    </lineage>
</organism>
<protein>
    <submittedName>
        <fullName evidence="3 4">Lipoprotein LA7</fullName>
    </submittedName>
</protein>
<feature type="chain" id="PRO_5010759931" evidence="2">
    <location>
        <begin position="28"/>
        <end position="69"/>
    </location>
</feature>
<dbReference type="EMBL" id="KE525239">
    <property type="protein sequence ID" value="KFB43228.1"/>
    <property type="molecule type" value="Genomic_DNA"/>
</dbReference>
<accession>A0A084VZ34</accession>
<dbReference type="EMBL" id="ATLV01018597">
    <property type="status" value="NOT_ANNOTATED_CDS"/>
    <property type="molecule type" value="Genomic_DNA"/>
</dbReference>
<keyword evidence="5" id="KW-1185">Reference proteome</keyword>
<feature type="region of interest" description="Disordered" evidence="1">
    <location>
        <begin position="24"/>
        <end position="56"/>
    </location>
</feature>
<dbReference type="AlphaFoldDB" id="A0A084VZ34"/>
<dbReference type="Proteomes" id="UP000030765">
    <property type="component" value="Unassembled WGS sequence"/>
</dbReference>
<evidence type="ECO:0000256" key="1">
    <source>
        <dbReference type="SAM" id="MobiDB-lite"/>
    </source>
</evidence>
<keyword evidence="2" id="KW-0732">Signal</keyword>
<keyword evidence="3" id="KW-0449">Lipoprotein</keyword>
<dbReference type="EnsemblMetazoa" id="ASIC011005-RA">
    <property type="protein sequence ID" value="ASIC011005-PA"/>
    <property type="gene ID" value="ASIC011005"/>
</dbReference>
<gene>
    <name evidence="3" type="ORF">ZHAS_00011005</name>
</gene>
<dbReference type="VEuPathDB" id="VectorBase:ASIS010832"/>
<reference evidence="3 5" key="1">
    <citation type="journal article" date="2014" name="BMC Genomics">
        <title>Genome sequence of Anopheles sinensis provides insight into genetics basis of mosquito competence for malaria parasites.</title>
        <authorList>
            <person name="Zhou D."/>
            <person name="Zhang D."/>
            <person name="Ding G."/>
            <person name="Shi L."/>
            <person name="Hou Q."/>
            <person name="Ye Y."/>
            <person name="Xu Y."/>
            <person name="Zhou H."/>
            <person name="Xiong C."/>
            <person name="Li S."/>
            <person name="Yu J."/>
            <person name="Hong S."/>
            <person name="Yu X."/>
            <person name="Zou P."/>
            <person name="Chen C."/>
            <person name="Chang X."/>
            <person name="Wang W."/>
            <person name="Lv Y."/>
            <person name="Sun Y."/>
            <person name="Ma L."/>
            <person name="Shen B."/>
            <person name="Zhu C."/>
        </authorList>
    </citation>
    <scope>NUCLEOTIDE SEQUENCE [LARGE SCALE GENOMIC DNA]</scope>
</reference>
<sequence length="69" mass="7518">MEIRWKRGLLVLLVIAVIAIPANDASSEERHQQGLENSSKVSDTSRSDASAVESGTHSADFGYESMKIK</sequence>
<evidence type="ECO:0000313" key="3">
    <source>
        <dbReference type="EMBL" id="KFB43228.1"/>
    </source>
</evidence>
<feature type="compositionally biased region" description="Polar residues" evidence="1">
    <location>
        <begin position="34"/>
        <end position="56"/>
    </location>
</feature>
<name>A0A084VZ34_ANOSI</name>
<evidence type="ECO:0000256" key="2">
    <source>
        <dbReference type="SAM" id="SignalP"/>
    </source>
</evidence>
<feature type="signal peptide" evidence="2">
    <location>
        <begin position="1"/>
        <end position="27"/>
    </location>
</feature>
<dbReference type="EMBL" id="ATLV01018596">
    <property type="status" value="NOT_ANNOTATED_CDS"/>
    <property type="molecule type" value="Genomic_DNA"/>
</dbReference>
<evidence type="ECO:0000313" key="4">
    <source>
        <dbReference type="EnsemblMetazoa" id="ASIC011005-PA"/>
    </source>
</evidence>
<dbReference type="VEuPathDB" id="VectorBase:ASIC011005"/>
<evidence type="ECO:0000313" key="5">
    <source>
        <dbReference type="Proteomes" id="UP000030765"/>
    </source>
</evidence>
<reference evidence="4" key="2">
    <citation type="submission" date="2020-05" db="UniProtKB">
        <authorList>
            <consortium name="EnsemblMetazoa"/>
        </authorList>
    </citation>
    <scope>IDENTIFICATION</scope>
</reference>
<proteinExistence type="predicted"/>